<dbReference type="GO" id="GO:1901137">
    <property type="term" value="P:carbohydrate derivative biosynthetic process"/>
    <property type="evidence" value="ECO:0007669"/>
    <property type="project" value="UniProtKB-ARBA"/>
</dbReference>
<dbReference type="CAZy" id="GT4">
    <property type="family name" value="Glycosyltransferase Family 4"/>
</dbReference>
<dbReference type="PANTHER" id="PTHR45947">
    <property type="entry name" value="SULFOQUINOVOSYL TRANSFERASE SQD2"/>
    <property type="match status" value="1"/>
</dbReference>
<feature type="domain" description="Glycosyltransferase subfamily 4-like N-terminal" evidence="5">
    <location>
        <begin position="330"/>
        <end position="513"/>
    </location>
</feature>
<feature type="domain" description="Glycosyl transferase family 1" evidence="4">
    <location>
        <begin position="531"/>
        <end position="698"/>
    </location>
</feature>
<dbReference type="Gene3D" id="3.40.50.2000">
    <property type="entry name" value="Glycogen Phosphorylase B"/>
    <property type="match status" value="2"/>
</dbReference>
<keyword evidence="3" id="KW-0808">Transferase</keyword>
<accession>C7NGV9</accession>
<dbReference type="InterPro" id="IPR050194">
    <property type="entry name" value="Glycosyltransferase_grp1"/>
</dbReference>
<dbReference type="GO" id="GO:0016757">
    <property type="term" value="F:glycosyltransferase activity"/>
    <property type="evidence" value="ECO:0007669"/>
    <property type="project" value="UniProtKB-KW"/>
</dbReference>
<evidence type="ECO:0000256" key="3">
    <source>
        <dbReference type="ARBA" id="ARBA00022679"/>
    </source>
</evidence>
<dbReference type="Proteomes" id="UP000006666">
    <property type="component" value="Chromosome"/>
</dbReference>
<evidence type="ECO:0000259" key="4">
    <source>
        <dbReference type="Pfam" id="PF00534"/>
    </source>
</evidence>
<reference evidence="6 7" key="1">
    <citation type="journal article" date="2009" name="Stand. Genomic Sci.">
        <title>Complete genome sequence of Kytococcus sedentarius type strain (541).</title>
        <authorList>
            <person name="Sims D."/>
            <person name="Brettin T."/>
            <person name="Detter J.C."/>
            <person name="Han C."/>
            <person name="Lapidus A."/>
            <person name="Copeland A."/>
            <person name="Glavina Del Rio T."/>
            <person name="Nolan M."/>
            <person name="Chen F."/>
            <person name="Lucas S."/>
            <person name="Tice H."/>
            <person name="Cheng J.F."/>
            <person name="Bruce D."/>
            <person name="Goodwin L."/>
            <person name="Pitluck S."/>
            <person name="Ovchinnikova G."/>
            <person name="Pati A."/>
            <person name="Ivanova N."/>
            <person name="Mavrommatis K."/>
            <person name="Chen A."/>
            <person name="Palaniappan K."/>
            <person name="D'haeseleer P."/>
            <person name="Chain P."/>
            <person name="Bristow J."/>
            <person name="Eisen J.A."/>
            <person name="Markowitz V."/>
            <person name="Hugenholtz P."/>
            <person name="Schneider S."/>
            <person name="Goker M."/>
            <person name="Pukall R."/>
            <person name="Kyrpides N.C."/>
            <person name="Klenk H.P."/>
        </authorList>
    </citation>
    <scope>NUCLEOTIDE SEQUENCE [LARGE SCALE GENOMIC DNA]</scope>
    <source>
        <strain evidence="7">ATCC 14392 / DSM 20547 / JCM 11482 / CCUG 33030 / NBRC 15357 / NCTC 11040 / CCM 314 / 541</strain>
    </source>
</reference>
<dbReference type="Pfam" id="PF13579">
    <property type="entry name" value="Glyco_trans_4_4"/>
    <property type="match status" value="1"/>
</dbReference>
<name>C7NGV9_KYTSD</name>
<dbReference type="HOGENOM" id="CLU_023236_0_0_11"/>
<dbReference type="AlphaFoldDB" id="C7NGV9"/>
<evidence type="ECO:0000313" key="6">
    <source>
        <dbReference type="EMBL" id="ACV07631.1"/>
    </source>
</evidence>
<dbReference type="STRING" id="478801.Ksed_26810"/>
<protein>
    <recommendedName>
        <fullName evidence="1">D-inositol 3-phosphate glycosyltransferase</fullName>
    </recommendedName>
</protein>
<dbReference type="eggNOG" id="COG0457">
    <property type="taxonomic scope" value="Bacteria"/>
</dbReference>
<dbReference type="eggNOG" id="COG0438">
    <property type="taxonomic scope" value="Bacteria"/>
</dbReference>
<dbReference type="KEGG" id="kse:Ksed_26810"/>
<dbReference type="Pfam" id="PF00534">
    <property type="entry name" value="Glycos_transf_1"/>
    <property type="match status" value="1"/>
</dbReference>
<dbReference type="PANTHER" id="PTHR45947:SF3">
    <property type="entry name" value="SULFOQUINOVOSYL TRANSFERASE SQD2"/>
    <property type="match status" value="1"/>
</dbReference>
<evidence type="ECO:0000259" key="5">
    <source>
        <dbReference type="Pfam" id="PF13579"/>
    </source>
</evidence>
<keyword evidence="7" id="KW-1185">Reference proteome</keyword>
<evidence type="ECO:0000256" key="2">
    <source>
        <dbReference type="ARBA" id="ARBA00022676"/>
    </source>
</evidence>
<dbReference type="InterPro" id="IPR001296">
    <property type="entry name" value="Glyco_trans_1"/>
</dbReference>
<dbReference type="CDD" id="cd03794">
    <property type="entry name" value="GT4_WbuB-like"/>
    <property type="match status" value="1"/>
</dbReference>
<proteinExistence type="predicted"/>
<dbReference type="InterPro" id="IPR028098">
    <property type="entry name" value="Glyco_trans_4-like_N"/>
</dbReference>
<dbReference type="RefSeq" id="WP_015780552.1">
    <property type="nucleotide sequence ID" value="NC_013169.1"/>
</dbReference>
<organism evidence="6 7">
    <name type="scientific">Kytococcus sedentarius (strain ATCC 14392 / DSM 20547 / JCM 11482 / CCUG 33030 / NBRC 15357 / NCTC 11040 / CCM 314 / 541)</name>
    <name type="common">Micrococcus sedentarius</name>
    <dbReference type="NCBI Taxonomy" id="478801"/>
    <lineage>
        <taxon>Bacteria</taxon>
        <taxon>Bacillati</taxon>
        <taxon>Actinomycetota</taxon>
        <taxon>Actinomycetes</taxon>
        <taxon>Micrococcales</taxon>
        <taxon>Kytococcaceae</taxon>
        <taxon>Kytococcus</taxon>
    </lineage>
</organism>
<dbReference type="SUPFAM" id="SSF53756">
    <property type="entry name" value="UDP-Glycosyltransferase/glycogen phosphorylase"/>
    <property type="match status" value="1"/>
</dbReference>
<gene>
    <name evidence="6" type="ordered locus">Ksed_26810</name>
</gene>
<evidence type="ECO:0000256" key="1">
    <source>
        <dbReference type="ARBA" id="ARBA00021292"/>
    </source>
</evidence>
<keyword evidence="2" id="KW-0328">Glycosyltransferase</keyword>
<dbReference type="EMBL" id="CP001686">
    <property type="protein sequence ID" value="ACV07631.1"/>
    <property type="molecule type" value="Genomic_DNA"/>
</dbReference>
<evidence type="ECO:0000313" key="7">
    <source>
        <dbReference type="Proteomes" id="UP000006666"/>
    </source>
</evidence>
<sequence length="723" mass="80126">MSPLNQAALRRRAKASARRTVENLPVRPLASLPQAGGPLGLRVILYRAHHEMRENADPARALAVLDAVDPAALGPRGHSMRALALARLGRHDEALLAAQESTSGDTPDSTALGRHLDLLDQLGVDEGRQELLEQATRVRPNNHTDAALLMKRFRTPDQELTRRFLDNVATWPNAADPSTVVQVRRDSILMQHEDPAEVRAIAHREAATSPEGMAVAIALLNHLGDYEEIRSLVQFHRCAPEEFPTRPVMWAAKSALRAGHLRAAATLTERAISHRRGQKDARAIHRQATDQLAIVEHGWPVHRPAASTPYTPDPRAVLSVLAQSLPHQSGGYATRSHGVITGLRDLGWTMEAVTRLGFPYDRWPAKKKTVVAPHDVVDGIVYNRLLEPGERVYDNTPMASYISRFADGIAEHAVRHRASLIHASSFQNNGLAGLQAARRLGIPFVYEMRGLEDLMKVSRRPNFEQTESYAYMTGLENHIVRHADLTFVITEALREEMIRRGGPADRIVVLPNGVHTANFEPRARDTELSAELGVQDKVVIGYAGGLVDYEGIELILQAADELRRERDDFHVIIVGDGHHQARLHGLAAELDLADVVTFTGRVPHAEVPRYLSLFDITPFTRLPLPVCELISPIKPFESMAMGKAVISSSVAALTEIVAPDERGLVFEKGSAEGLAHCIRRYLDSPELRQQMGRQARQWVLEQRDWSDVVTIADEAYHRVLGSR</sequence>